<evidence type="ECO:0000313" key="1">
    <source>
        <dbReference type="EMBL" id="KUG20767.1"/>
    </source>
</evidence>
<gene>
    <name evidence="1" type="ORF">ASZ90_009493</name>
</gene>
<dbReference type="Pfam" id="PF08859">
    <property type="entry name" value="DGC"/>
    <property type="match status" value="1"/>
</dbReference>
<sequence length="151" mass="15293">MKEVPSCSCGGASDTGQNRIIFACGGIANVGQLSNLAAIQLTDEGYGSAACLALLAAAPEGSTGSIGEADEVLVIDGCPVRCAEKIAVARGITPDQHLAVTALEIRRGGALEFSDADLETVVSAVWEGKGRTVDEDSLLRPPREGGCGGCC</sequence>
<organism evidence="1">
    <name type="scientific">hydrocarbon metagenome</name>
    <dbReference type="NCBI Taxonomy" id="938273"/>
    <lineage>
        <taxon>unclassified sequences</taxon>
        <taxon>metagenomes</taxon>
        <taxon>ecological metagenomes</taxon>
    </lineage>
</organism>
<dbReference type="AlphaFoldDB" id="A0A0W8FIN5"/>
<dbReference type="PIRSF" id="PIRSF037181">
    <property type="entry name" value="DGC"/>
    <property type="match status" value="1"/>
</dbReference>
<dbReference type="EMBL" id="LNQE01001145">
    <property type="protein sequence ID" value="KUG20767.1"/>
    <property type="molecule type" value="Genomic_DNA"/>
</dbReference>
<dbReference type="InterPro" id="IPR014958">
    <property type="entry name" value="DGC"/>
</dbReference>
<protein>
    <recommendedName>
        <fullName evidence="2">Zinc-binding protein</fullName>
    </recommendedName>
</protein>
<comment type="caution">
    <text evidence="1">The sequence shown here is derived from an EMBL/GenBank/DDBJ whole genome shotgun (WGS) entry which is preliminary data.</text>
</comment>
<evidence type="ECO:0008006" key="2">
    <source>
        <dbReference type="Google" id="ProtNLM"/>
    </source>
</evidence>
<proteinExistence type="predicted"/>
<name>A0A0W8FIN5_9ZZZZ</name>
<accession>A0A0W8FIN5</accession>
<reference evidence="1" key="1">
    <citation type="journal article" date="2015" name="Proc. Natl. Acad. Sci. U.S.A.">
        <title>Networks of energetic and metabolic interactions define dynamics in microbial communities.</title>
        <authorList>
            <person name="Embree M."/>
            <person name="Liu J.K."/>
            <person name="Al-Bassam M.M."/>
            <person name="Zengler K."/>
        </authorList>
    </citation>
    <scope>NUCLEOTIDE SEQUENCE</scope>
</reference>